<evidence type="ECO:0000313" key="2">
    <source>
        <dbReference type="Proteomes" id="UP000028582"/>
    </source>
</evidence>
<protein>
    <submittedName>
        <fullName evidence="1">Uncharacterized protein</fullName>
    </submittedName>
</protein>
<comment type="caution">
    <text evidence="1">The sequence shown here is derived from an EMBL/GenBank/DDBJ whole genome shotgun (WGS) entry which is preliminary data.</text>
</comment>
<accession>A0A080Z5X3</accession>
<organism evidence="1 2">
    <name type="scientific">Phytophthora nicotianae P1976</name>
    <dbReference type="NCBI Taxonomy" id="1317066"/>
    <lineage>
        <taxon>Eukaryota</taxon>
        <taxon>Sar</taxon>
        <taxon>Stramenopiles</taxon>
        <taxon>Oomycota</taxon>
        <taxon>Peronosporomycetes</taxon>
        <taxon>Peronosporales</taxon>
        <taxon>Peronosporaceae</taxon>
        <taxon>Phytophthora</taxon>
    </lineage>
</organism>
<dbReference type="EMBL" id="ANJA01003676">
    <property type="protein sequence ID" value="ETO62034.1"/>
    <property type="molecule type" value="Genomic_DNA"/>
</dbReference>
<reference evidence="1 2" key="1">
    <citation type="submission" date="2013-11" db="EMBL/GenBank/DDBJ databases">
        <title>The Genome Sequence of Phytophthora parasitica P1976.</title>
        <authorList>
            <consortium name="The Broad Institute Genomics Platform"/>
            <person name="Russ C."/>
            <person name="Tyler B."/>
            <person name="Panabieres F."/>
            <person name="Shan W."/>
            <person name="Tripathy S."/>
            <person name="Grunwald N."/>
            <person name="Machado M."/>
            <person name="Johnson C.S."/>
            <person name="Walker B."/>
            <person name="Young S."/>
            <person name="Zeng Q."/>
            <person name="Gargeya S."/>
            <person name="Fitzgerald M."/>
            <person name="Haas B."/>
            <person name="Abouelleil A."/>
            <person name="Allen A.W."/>
            <person name="Alvarado L."/>
            <person name="Arachchi H.M."/>
            <person name="Berlin A.M."/>
            <person name="Chapman S.B."/>
            <person name="Gainer-Dewar J."/>
            <person name="Goldberg J."/>
            <person name="Griggs A."/>
            <person name="Gujja S."/>
            <person name="Hansen M."/>
            <person name="Howarth C."/>
            <person name="Imamovic A."/>
            <person name="Ireland A."/>
            <person name="Larimer J."/>
            <person name="McCowan C."/>
            <person name="Murphy C."/>
            <person name="Pearson M."/>
            <person name="Poon T.W."/>
            <person name="Priest M."/>
            <person name="Roberts A."/>
            <person name="Saif S."/>
            <person name="Shea T."/>
            <person name="Sisk P."/>
            <person name="Sykes S."/>
            <person name="Wortman J."/>
            <person name="Nusbaum C."/>
            <person name="Birren B."/>
        </authorList>
    </citation>
    <scope>NUCLEOTIDE SEQUENCE [LARGE SCALE GENOMIC DNA]</scope>
    <source>
        <strain evidence="1 2">P1976</strain>
    </source>
</reference>
<name>A0A080Z5X3_PHYNI</name>
<proteinExistence type="predicted"/>
<evidence type="ECO:0000313" key="1">
    <source>
        <dbReference type="EMBL" id="ETO62034.1"/>
    </source>
</evidence>
<dbReference type="Proteomes" id="UP000028582">
    <property type="component" value="Unassembled WGS sequence"/>
</dbReference>
<gene>
    <name evidence="1" type="ORF">F444_20022</name>
</gene>
<sequence length="38" mass="4212">MSPFEIDSGHMARSPIGTALSRNDYLQNFGDESKRIVA</sequence>
<dbReference type="AlphaFoldDB" id="A0A080Z5X3"/>